<name>A0ABS5Z0K0_9ACTN</name>
<dbReference type="EMBL" id="JAHKKG010000014">
    <property type="protein sequence ID" value="MBU2669219.1"/>
    <property type="molecule type" value="Genomic_DNA"/>
</dbReference>
<dbReference type="Gene3D" id="3.30.530.20">
    <property type="match status" value="1"/>
</dbReference>
<proteinExistence type="inferred from homology"/>
<sequence>MSSTITVQTPTATTLVMSRTFDAPRELVFACHTQAEHLRNWWGRGNPLDVEIDFRVGGKWRFVEHADGQEHAFRGEIKAIDEPYGFTWTFEYEPMPGHILTDEYTFSEENGRTTVTSTSTFDSQEDRDGMMESGMEAGAEQSYAALDTYLVKLS</sequence>
<reference evidence="3 4" key="1">
    <citation type="submission" date="2021-06" db="EMBL/GenBank/DDBJ databases">
        <title>Actinoplanes lichenicola sp. nov., and Actinoplanes ovalisporus sp. nov., isolated from lichen in Thailand.</title>
        <authorList>
            <person name="Saeng-In P."/>
            <person name="Kanchanasin P."/>
            <person name="Yuki M."/>
            <person name="Kudo T."/>
            <person name="Ohkuma M."/>
            <person name="Phongsopitanun W."/>
            <person name="Tanasupawat S."/>
        </authorList>
    </citation>
    <scope>NUCLEOTIDE SEQUENCE [LARGE SCALE GENOMIC DNA]</scope>
    <source>
        <strain evidence="3 4">NBRC 110975</strain>
    </source>
</reference>
<dbReference type="Proteomes" id="UP001519654">
    <property type="component" value="Unassembled WGS sequence"/>
</dbReference>
<comment type="similarity">
    <text evidence="1">Belongs to the AHA1 family.</text>
</comment>
<dbReference type="CDD" id="cd07826">
    <property type="entry name" value="SRPBCC_CalC_Aha1-like_9"/>
    <property type="match status" value="1"/>
</dbReference>
<organism evidence="3 4">
    <name type="scientific">Paractinoplanes bogorensis</name>
    <dbReference type="NCBI Taxonomy" id="1610840"/>
    <lineage>
        <taxon>Bacteria</taxon>
        <taxon>Bacillati</taxon>
        <taxon>Actinomycetota</taxon>
        <taxon>Actinomycetes</taxon>
        <taxon>Micromonosporales</taxon>
        <taxon>Micromonosporaceae</taxon>
        <taxon>Paractinoplanes</taxon>
    </lineage>
</organism>
<dbReference type="InterPro" id="IPR013538">
    <property type="entry name" value="ASHA1/2-like_C"/>
</dbReference>
<dbReference type="Pfam" id="PF08327">
    <property type="entry name" value="AHSA1"/>
    <property type="match status" value="1"/>
</dbReference>
<evidence type="ECO:0000313" key="3">
    <source>
        <dbReference type="EMBL" id="MBU2669219.1"/>
    </source>
</evidence>
<dbReference type="RefSeq" id="WP_215793570.1">
    <property type="nucleotide sequence ID" value="NZ_JAHKKG010000014.1"/>
</dbReference>
<dbReference type="SUPFAM" id="SSF55961">
    <property type="entry name" value="Bet v1-like"/>
    <property type="match status" value="1"/>
</dbReference>
<accession>A0ABS5Z0K0</accession>
<evidence type="ECO:0000259" key="2">
    <source>
        <dbReference type="Pfam" id="PF08327"/>
    </source>
</evidence>
<feature type="domain" description="Activator of Hsp90 ATPase homologue 1/2-like C-terminal" evidence="2">
    <location>
        <begin position="22"/>
        <end position="150"/>
    </location>
</feature>
<protein>
    <submittedName>
        <fullName evidence="3">SRPBCC family protein</fullName>
    </submittedName>
</protein>
<keyword evidence="4" id="KW-1185">Reference proteome</keyword>
<comment type="caution">
    <text evidence="3">The sequence shown here is derived from an EMBL/GenBank/DDBJ whole genome shotgun (WGS) entry which is preliminary data.</text>
</comment>
<evidence type="ECO:0000313" key="4">
    <source>
        <dbReference type="Proteomes" id="UP001519654"/>
    </source>
</evidence>
<dbReference type="InterPro" id="IPR023393">
    <property type="entry name" value="START-like_dom_sf"/>
</dbReference>
<gene>
    <name evidence="3" type="ORF">KOI35_37480</name>
</gene>
<evidence type="ECO:0000256" key="1">
    <source>
        <dbReference type="ARBA" id="ARBA00006817"/>
    </source>
</evidence>